<reference evidence="2" key="1">
    <citation type="submission" date="2021-06" db="EMBL/GenBank/DDBJ databases">
        <authorList>
            <person name="Hodson N. C."/>
            <person name="Mongue J. A."/>
            <person name="Jaron S. K."/>
        </authorList>
    </citation>
    <scope>NUCLEOTIDE SEQUENCE</scope>
</reference>
<evidence type="ECO:0000256" key="1">
    <source>
        <dbReference type="SAM" id="MobiDB-lite"/>
    </source>
</evidence>
<dbReference type="Proteomes" id="UP000708208">
    <property type="component" value="Unassembled WGS sequence"/>
</dbReference>
<evidence type="ECO:0000313" key="3">
    <source>
        <dbReference type="Proteomes" id="UP000708208"/>
    </source>
</evidence>
<comment type="caution">
    <text evidence="2">The sequence shown here is derived from an EMBL/GenBank/DDBJ whole genome shotgun (WGS) entry which is preliminary data.</text>
</comment>
<feature type="region of interest" description="Disordered" evidence="1">
    <location>
        <begin position="372"/>
        <end position="396"/>
    </location>
</feature>
<dbReference type="AlphaFoldDB" id="A0A8J2P9C1"/>
<feature type="compositionally biased region" description="Polar residues" evidence="1">
    <location>
        <begin position="63"/>
        <end position="89"/>
    </location>
</feature>
<feature type="region of interest" description="Disordered" evidence="1">
    <location>
        <begin position="580"/>
        <end position="686"/>
    </location>
</feature>
<feature type="region of interest" description="Disordered" evidence="1">
    <location>
        <begin position="24"/>
        <end position="89"/>
    </location>
</feature>
<proteinExistence type="predicted"/>
<keyword evidence="3" id="KW-1185">Reference proteome</keyword>
<feature type="non-terminal residue" evidence="2">
    <location>
        <position position="1"/>
    </location>
</feature>
<organism evidence="2 3">
    <name type="scientific">Allacma fusca</name>
    <dbReference type="NCBI Taxonomy" id="39272"/>
    <lineage>
        <taxon>Eukaryota</taxon>
        <taxon>Metazoa</taxon>
        <taxon>Ecdysozoa</taxon>
        <taxon>Arthropoda</taxon>
        <taxon>Hexapoda</taxon>
        <taxon>Collembola</taxon>
        <taxon>Symphypleona</taxon>
        <taxon>Sminthuridae</taxon>
        <taxon>Allacma</taxon>
    </lineage>
</organism>
<feature type="region of interest" description="Disordered" evidence="1">
    <location>
        <begin position="409"/>
        <end position="430"/>
    </location>
</feature>
<feature type="compositionally biased region" description="Polar residues" evidence="1">
    <location>
        <begin position="29"/>
        <end position="40"/>
    </location>
</feature>
<name>A0A8J2P9C1_9HEXA</name>
<feature type="compositionally biased region" description="Basic residues" evidence="1">
    <location>
        <begin position="664"/>
        <end position="686"/>
    </location>
</feature>
<dbReference type="EMBL" id="CAJVCH010204223">
    <property type="protein sequence ID" value="CAG7730997.1"/>
    <property type="molecule type" value="Genomic_DNA"/>
</dbReference>
<evidence type="ECO:0000313" key="2">
    <source>
        <dbReference type="EMBL" id="CAG7730997.1"/>
    </source>
</evidence>
<accession>A0A8J2P9C1</accession>
<gene>
    <name evidence="2" type="ORF">AFUS01_LOCUS19607</name>
</gene>
<sequence length="686" mass="76130">GGEGSIWPLVFLKMPPKNGFPGMKRFQPESKQGYSINVSPNRQQQQRNRRAPLSAVDPDGWIDTNQVRQRGGTASSGIEGSRSAANQQEGNERIVNGLVRTVAAENNLNVVGSFRQADCELPPGGIPQLPFPNAGYLRGHNWTLTRLFSEELYAVFEKNNEIFEGMYLSKWILAELFFEKTMKGEYSRDVFSLGVQITTIYDLFRFGQTGVRLTMKGLVFPKSGESSPLDEIKLTANYELADLLKMVIVPGDFLIIFGENHLRYSSTIHLNISVTGKIFINHFKYTPVFSPTSGDGILDVYNQIDDPRFNVVTRKSSDTEYQIMVKRAVLTSVPQRASELVIVNEESFRGSSQSPGPSSSQTKSVEMVNIEKEKKSQCENQRNFQPRVIKKSAEPNSNNVLSAEIFDQSFTPSSGQSNETPKTNSTPDTCDSTDYVMQVILTNDNDSPASQVKSKHGLSASQVLDDSVNSVPIEVHDSVPKNRPEPFLEQQQDVGFNNVLADLEDSHELISPRKEFDSDENIEDHCEVTPIVGVSAPRLESAEELQNYHDAANAEDIDSNSAPGLEATLRSQINSVYADLEKDTQEDLPSEGLKIRGAMPRTEKTPEAYDSGTNEVSIDDLPLPIYTHGADTQYFDEEGNPSLPGPSTPHPSEDQPAAVASPAKYKRKKKNKARKKKLKPVICKRT</sequence>
<protein>
    <submittedName>
        <fullName evidence="2">Uncharacterized protein</fullName>
    </submittedName>
</protein>